<dbReference type="InterPro" id="IPR041075">
    <property type="entry name" value="NOD1/2_WH"/>
</dbReference>
<dbReference type="Pfam" id="PF05729">
    <property type="entry name" value="NACHT"/>
    <property type="match status" value="1"/>
</dbReference>
<dbReference type="InParanoid" id="A0A671WF72"/>
<dbReference type="InterPro" id="IPR003961">
    <property type="entry name" value="FN3_dom"/>
</dbReference>
<keyword evidence="13" id="KW-1185">Reference proteome</keyword>
<keyword evidence="8" id="KW-0175">Coiled coil</keyword>
<evidence type="ECO:0000256" key="3">
    <source>
        <dbReference type="ARBA" id="ARBA00022490"/>
    </source>
</evidence>
<dbReference type="InterPro" id="IPR032675">
    <property type="entry name" value="LRR_dom_sf"/>
</dbReference>
<dbReference type="SMART" id="SM00368">
    <property type="entry name" value="LRR_RI"/>
    <property type="match status" value="4"/>
</dbReference>
<dbReference type="Gene3D" id="3.80.10.10">
    <property type="entry name" value="Ribonuclease Inhibitor"/>
    <property type="match status" value="1"/>
</dbReference>
<dbReference type="Pfam" id="PF17779">
    <property type="entry name" value="WHD_NOD2"/>
    <property type="match status" value="1"/>
</dbReference>
<dbReference type="Gene3D" id="3.40.50.300">
    <property type="entry name" value="P-loop containing nucleotide triphosphate hydrolases"/>
    <property type="match status" value="2"/>
</dbReference>
<dbReference type="Ensembl" id="ENSSAUT00010039249.1">
    <property type="protein sequence ID" value="ENSSAUP00010037269.1"/>
    <property type="gene ID" value="ENSSAUG00010015736.1"/>
</dbReference>
<proteinExistence type="inferred from homology"/>
<dbReference type="Gene3D" id="2.60.40.10">
    <property type="entry name" value="Immunoglobulins"/>
    <property type="match status" value="2"/>
</dbReference>
<dbReference type="FunCoup" id="A0A671WF72">
    <property type="interactions" value="16"/>
</dbReference>
<dbReference type="Proteomes" id="UP000472265">
    <property type="component" value="Unassembled WGS sequence"/>
</dbReference>
<evidence type="ECO:0000256" key="6">
    <source>
        <dbReference type="ARBA" id="ARBA00022741"/>
    </source>
</evidence>
<dbReference type="Pfam" id="PF21109">
    <property type="entry name" value="Stonustoxin_helical"/>
    <property type="match status" value="1"/>
</dbReference>
<dbReference type="InterPro" id="IPR006703">
    <property type="entry name" value="G_AIG1"/>
</dbReference>
<dbReference type="Pfam" id="PF04548">
    <property type="entry name" value="AIG1"/>
    <property type="match status" value="1"/>
</dbReference>
<feature type="region of interest" description="Disordered" evidence="9">
    <location>
        <begin position="1"/>
        <end position="35"/>
    </location>
</feature>
<dbReference type="InterPro" id="IPR007111">
    <property type="entry name" value="NACHT_NTPase"/>
</dbReference>
<dbReference type="PROSITE" id="PS50837">
    <property type="entry name" value="NACHT"/>
    <property type="match status" value="1"/>
</dbReference>
<accession>A0A671WF72</accession>
<feature type="domain" description="Fibronectin type-III" evidence="11">
    <location>
        <begin position="1381"/>
        <end position="1473"/>
    </location>
</feature>
<evidence type="ECO:0000256" key="8">
    <source>
        <dbReference type="SAM" id="Coils"/>
    </source>
</evidence>
<dbReference type="Pfam" id="PF17776">
    <property type="entry name" value="NLRC4_HD2"/>
    <property type="match status" value="1"/>
</dbReference>
<dbReference type="InterPro" id="IPR013783">
    <property type="entry name" value="Ig-like_fold"/>
</dbReference>
<dbReference type="InterPro" id="IPR051261">
    <property type="entry name" value="NLR"/>
</dbReference>
<feature type="domain" description="NACHT" evidence="10">
    <location>
        <begin position="248"/>
        <end position="380"/>
    </location>
</feature>
<dbReference type="Pfam" id="PF18078">
    <property type="entry name" value="Thioredoxin_11"/>
    <property type="match status" value="1"/>
</dbReference>
<evidence type="ECO:0000259" key="11">
    <source>
        <dbReference type="PROSITE" id="PS50853"/>
    </source>
</evidence>
<feature type="domain" description="Fibronectin type-III" evidence="11">
    <location>
        <begin position="1476"/>
        <end position="1574"/>
    </location>
</feature>
<evidence type="ECO:0000259" key="10">
    <source>
        <dbReference type="PROSITE" id="PS50837"/>
    </source>
</evidence>
<dbReference type="GO" id="GO:0005525">
    <property type="term" value="F:GTP binding"/>
    <property type="evidence" value="ECO:0007669"/>
    <property type="project" value="InterPro"/>
</dbReference>
<keyword evidence="6" id="KW-0547">Nucleotide-binding</keyword>
<keyword evidence="3" id="KW-0963">Cytoplasm</keyword>
<dbReference type="SUPFAM" id="SSF52047">
    <property type="entry name" value="RNI-like"/>
    <property type="match status" value="1"/>
</dbReference>
<evidence type="ECO:0000256" key="1">
    <source>
        <dbReference type="ARBA" id="ARBA00004496"/>
    </source>
</evidence>
<comment type="subcellular location">
    <subcellularLocation>
        <location evidence="1">Cytoplasm</location>
    </subcellularLocation>
</comment>
<dbReference type="FunFam" id="3.40.50.300:FF:002049">
    <property type="entry name" value="Si:ch73-170d6.2"/>
    <property type="match status" value="1"/>
</dbReference>
<dbReference type="InterPro" id="IPR041267">
    <property type="entry name" value="NLRP_HD2"/>
</dbReference>
<dbReference type="Pfam" id="PF14484">
    <property type="entry name" value="FISNA"/>
    <property type="match status" value="1"/>
</dbReference>
<dbReference type="SMART" id="SM01288">
    <property type="entry name" value="FISNA"/>
    <property type="match status" value="1"/>
</dbReference>
<dbReference type="SUPFAM" id="SSF49265">
    <property type="entry name" value="Fibronectin type III"/>
    <property type="match status" value="1"/>
</dbReference>
<dbReference type="GeneTree" id="ENSGT01120000271898"/>
<evidence type="ECO:0000256" key="2">
    <source>
        <dbReference type="ARBA" id="ARBA00008535"/>
    </source>
</evidence>
<reference evidence="12" key="1">
    <citation type="submission" date="2025-08" db="UniProtKB">
        <authorList>
            <consortium name="Ensembl"/>
        </authorList>
    </citation>
    <scope>IDENTIFICATION</scope>
</reference>
<evidence type="ECO:0000256" key="7">
    <source>
        <dbReference type="ARBA" id="ARBA00022840"/>
    </source>
</evidence>
<keyword evidence="4" id="KW-0433">Leucine-rich repeat</keyword>
<feature type="coiled-coil region" evidence="8">
    <location>
        <begin position="1859"/>
        <end position="1910"/>
    </location>
</feature>
<sequence>MNQCEDREEGGPPSKTTGPGPGPGPEPSCVSFKSDQSKDAIIDFKQALVSDRQVDQESSEVPRGPSVQQHQTHLDSILMLLEENIVTFVKNELKKVQKVLSSDYPECYPESQREDEEVLEGEDEEQRRSSREAFLKITLHFLRRMKQEELADRLQSKSHSAVCQRKLKSNLQKKFQCVFEGIAKAGNPTLLNQIYTELYITEGGTAEVNDEHEVRQIETASRKPHRPETTVRQEDFFKASPGRDIPVRTVMTKGVAGIGKTVLTQKFTLDWAEDKDNQDIQFTFPFTFRELNVLKEKKFSLVELVHHFFTETKEICRFEEFQVVFIFDGLDECRLPLDFHNTKILTDATKSTSVDVLLTNLIRGNLLPSASLWITTRPAAANQIPPGCVDMVTEVRGFTDPQKEEYFRKRFRDEEQASRIISHIKTSRSLHIMCHIPVFCWITATVLENVLKTREGGELPKTLTEMYIHFLVVQAKLKNVKYDGGAETDSHWTPESRKMIESLGKLAFDQLQKGNLIFYESDLTECGIDITAASVYSGVFTQIFKEESGLYQDKVFCFIHLSVQEFLAALHVHLTFINSGVNLLAEEKTADHQSAETRLYQSAVDQALQSPNGHLDLFLRFLLGLSLQTNQTLLRGLQTQTGSSSQTNQETVGYIKNKFEETLSAERSINLFHCLNELNDRSLVEEIQQYLTSGSLSTDKLSPAQWSALVFILLSSEKHLDVFDLKKYSASEEALLRLLPVVKASNKALLSGCNLSERSCEALSSVLSSQSSSLRELDLSINNLQDSGVKRLSAELKSPHCVLETLRLSGCLITEEGCTSLASALDSNPSHLRELDLRYNHPGDSGVKQLSARLADPGCRLETLSLDSEMDPKTSREVAALGRPFSLGMLYDCRSDSLVPGMTLWDGNELEKDTRERPQFNSEFEIVASESIQDKSSALKVEASLKASFLGGLVEVDGSAKYLNDSKTSKNQARVTLKYEATTKFEALSMDHLGRGNVKHPYVFDKGLATHVVTAVLYGAQAFFVFDREVSEKEDHQDIEGNLKVMIKKIPCLAVKGEGSLKMEDKDREKVEKFSCRFFGDFSLQKMPTSFQDAIQVYQSLPTLLGANGENAVPMKVWLLPLTCLDSSAAKLLRQISETLVKKSQRVPEDFSELEMRCNDALKTATSQQFPQIGTKIKTFKEMCSEFKLEFQQTLAKKLPSIRGGGEEEAVLAEILKKRHSSPFNSKDLNKWMDCKEREIHTLKPFTNMMKNTKIVSSETDLYKGSLRADHTVCFVFTSLGSDEPYLSTLSEYLEETTKPDEARRSRTHDVEKEQWYASREVAERMRSKAKLFSDFAEANKENKNIKFLAVGLTDETQKGSSIYLYKDGFSVTKNFEPPSKPETLTVRDINHNSVTLKISPAKFGAENITSYSVEYCVSGQDGWKEKTAAEAEEVTVSDLSPNTEYKFRCRAVTSVGVGPANEVSGSIKTLPPCSPPGKPQVEPNSREISVSWDKPAELRQDVQILCYIVEYAKTDSRVKEEDLHWNQKMSRTEKTIISGLQSETEYVVRVRCDCGEAGRSRESISSIFVVKEPLADAVKNRSSLLEHQSGRLPVYEVPLKEERLGVAGCRRFSFGKESFKRNRTIMLLGATGAGKSALINGMINYILGVEWEDSYRFKLFYEDPSKSQAHSQTSEVTVYKINHQQGFKIDHSLTVVDTPGFGDTRDIERDKMITEQLRNLFTDQRGVSEVDAVCLVAQASSARLTPTQKYVFDSVLSIFGRDVAENIRVLVTFADGQLPPVLEAITASGVPCPTTQDWLPLHFKFNNSALFADNKSSAAGSRSKYGGFDQMFWDMGTKSMKRFFVALNVIETKSLTLTKEVLRERQQLENSVENLQVRVKIGLAKLEEVREVKEKLKDHEAEISRNENFEIEIIVRNSRNQEVKERVTVKELQERFNQAKDAKKPVEAMIARLMAEYDRVQAEVMKLKESSAQCLNRLKEISLMPNPLSTPDYIDMLIEGEKSEGRPGWNQRVQHLMTIREQAEITAKVERGEKLLR</sequence>
<evidence type="ECO:0000256" key="5">
    <source>
        <dbReference type="ARBA" id="ARBA00022737"/>
    </source>
</evidence>
<dbReference type="FunFam" id="3.40.50.300:FF:001524">
    <property type="entry name" value="Si:dkey-126g1.7"/>
    <property type="match status" value="1"/>
</dbReference>
<dbReference type="InterPro" id="IPR036116">
    <property type="entry name" value="FN3_sf"/>
</dbReference>
<dbReference type="GO" id="GO:0005524">
    <property type="term" value="F:ATP binding"/>
    <property type="evidence" value="ECO:0007669"/>
    <property type="project" value="UniProtKB-KW"/>
</dbReference>
<evidence type="ECO:0000313" key="13">
    <source>
        <dbReference type="Proteomes" id="UP000472265"/>
    </source>
</evidence>
<evidence type="ECO:0000313" key="12">
    <source>
        <dbReference type="Ensembl" id="ENSSAUP00010037269.1"/>
    </source>
</evidence>
<keyword evidence="7" id="KW-0067">ATP-binding</keyword>
<dbReference type="InterPro" id="IPR048997">
    <property type="entry name" value="Stonustoxin-like_helical"/>
</dbReference>
<dbReference type="InterPro" id="IPR027417">
    <property type="entry name" value="P-loop_NTPase"/>
</dbReference>
<dbReference type="InterPro" id="IPR029495">
    <property type="entry name" value="NACHT-assoc"/>
</dbReference>
<dbReference type="Pfam" id="PF13516">
    <property type="entry name" value="LRR_6"/>
    <property type="match status" value="2"/>
</dbReference>
<dbReference type="SMART" id="SM00060">
    <property type="entry name" value="FN3"/>
    <property type="match status" value="2"/>
</dbReference>
<feature type="compositionally biased region" description="Acidic residues" evidence="9">
    <location>
        <begin position="113"/>
        <end position="124"/>
    </location>
</feature>
<reference evidence="12" key="2">
    <citation type="submission" date="2025-09" db="UniProtKB">
        <authorList>
            <consortium name="Ensembl"/>
        </authorList>
    </citation>
    <scope>IDENTIFICATION</scope>
</reference>
<dbReference type="GO" id="GO:0005737">
    <property type="term" value="C:cytoplasm"/>
    <property type="evidence" value="ECO:0007669"/>
    <property type="project" value="UniProtKB-SubCell"/>
</dbReference>
<comment type="similarity">
    <text evidence="2">Belongs to the TRAFAC class TrmE-Era-EngA-EngB-Septin-like GTPase superfamily. AIG1/Toc34/Toc159-like paraseptin GTPase family. IAN subfamily.</text>
</comment>
<evidence type="ECO:0008006" key="14">
    <source>
        <dbReference type="Google" id="ProtNLM"/>
    </source>
</evidence>
<dbReference type="PROSITE" id="PS50853">
    <property type="entry name" value="FN3"/>
    <property type="match status" value="2"/>
</dbReference>
<dbReference type="PANTHER" id="PTHR24106">
    <property type="entry name" value="NACHT, LRR AND CARD DOMAINS-CONTAINING"/>
    <property type="match status" value="1"/>
</dbReference>
<feature type="region of interest" description="Disordered" evidence="9">
    <location>
        <begin position="106"/>
        <end position="126"/>
    </location>
</feature>
<evidence type="ECO:0000256" key="9">
    <source>
        <dbReference type="SAM" id="MobiDB-lite"/>
    </source>
</evidence>
<dbReference type="InterPro" id="IPR001611">
    <property type="entry name" value="Leu-rich_rpt"/>
</dbReference>
<organism evidence="12 13">
    <name type="scientific">Sparus aurata</name>
    <name type="common">Gilthead sea bream</name>
    <dbReference type="NCBI Taxonomy" id="8175"/>
    <lineage>
        <taxon>Eukaryota</taxon>
        <taxon>Metazoa</taxon>
        <taxon>Chordata</taxon>
        <taxon>Craniata</taxon>
        <taxon>Vertebrata</taxon>
        <taxon>Euteleostomi</taxon>
        <taxon>Actinopterygii</taxon>
        <taxon>Neopterygii</taxon>
        <taxon>Teleostei</taxon>
        <taxon>Neoteleostei</taxon>
        <taxon>Acanthomorphata</taxon>
        <taxon>Eupercaria</taxon>
        <taxon>Spariformes</taxon>
        <taxon>Sparidae</taxon>
        <taxon>Sparus</taxon>
    </lineage>
</organism>
<dbReference type="InterPro" id="IPR040581">
    <property type="entry name" value="Thioredoxin_11"/>
</dbReference>
<dbReference type="Pfam" id="PF00041">
    <property type="entry name" value="fn3"/>
    <property type="match status" value="2"/>
</dbReference>
<feature type="region of interest" description="Disordered" evidence="9">
    <location>
        <begin position="51"/>
        <end position="70"/>
    </location>
</feature>
<name>A0A671WF72_SPAAU</name>
<protein>
    <recommendedName>
        <fullName evidence="14">NACHT domain-containing protein</fullName>
    </recommendedName>
</protein>
<dbReference type="CDD" id="cd00063">
    <property type="entry name" value="FN3"/>
    <property type="match status" value="2"/>
</dbReference>
<keyword evidence="5" id="KW-0677">Repeat</keyword>
<dbReference type="SUPFAM" id="SSF52540">
    <property type="entry name" value="P-loop containing nucleoside triphosphate hydrolases"/>
    <property type="match status" value="1"/>
</dbReference>
<evidence type="ECO:0000256" key="4">
    <source>
        <dbReference type="ARBA" id="ARBA00022614"/>
    </source>
</evidence>